<protein>
    <submittedName>
        <fullName evidence="2">Uncharacterized protein</fullName>
    </submittedName>
</protein>
<dbReference type="OrthoDB" id="6269932at2"/>
<accession>Q21XY1</accession>
<feature type="transmembrane region" description="Helical" evidence="1">
    <location>
        <begin position="80"/>
        <end position="101"/>
    </location>
</feature>
<dbReference type="AlphaFoldDB" id="Q21XY1"/>
<dbReference type="EMBL" id="CP000267">
    <property type="protein sequence ID" value="ABD69372.1"/>
    <property type="molecule type" value="Genomic_DNA"/>
</dbReference>
<name>Q21XY1_ALBFT</name>
<keyword evidence="1" id="KW-1133">Transmembrane helix</keyword>
<dbReference type="HOGENOM" id="CLU_168259_0_0_4"/>
<evidence type="ECO:0000256" key="1">
    <source>
        <dbReference type="SAM" id="Phobius"/>
    </source>
</evidence>
<proteinExistence type="predicted"/>
<feature type="transmembrane region" description="Helical" evidence="1">
    <location>
        <begin position="20"/>
        <end position="40"/>
    </location>
</feature>
<dbReference type="RefSeq" id="WP_011463940.1">
    <property type="nucleotide sequence ID" value="NC_007908.1"/>
</dbReference>
<gene>
    <name evidence="2" type="ordered locus">Rfer_1642</name>
</gene>
<dbReference type="STRING" id="338969.Rfer_1642"/>
<sequence>MTLRISLYVIAASLMGAHFFRMGNFLVLGLCLATPLLFFYKSRWSLFLLQLAAYCATASWLGTAVQLVQFRQQIDRPWTAAAIILASVALFTLMAGVLLNARSMRERYPF</sequence>
<reference evidence="3" key="1">
    <citation type="submission" date="2006-02" db="EMBL/GenBank/DDBJ databases">
        <title>Complete sequence of chromosome of Rhodoferax ferrireducens DSM 15236.</title>
        <authorList>
            <person name="Copeland A."/>
            <person name="Lucas S."/>
            <person name="Lapidus A."/>
            <person name="Barry K."/>
            <person name="Detter J.C."/>
            <person name="Glavina del Rio T."/>
            <person name="Hammon N."/>
            <person name="Israni S."/>
            <person name="Pitluck S."/>
            <person name="Brettin T."/>
            <person name="Bruce D."/>
            <person name="Han C."/>
            <person name="Tapia R."/>
            <person name="Gilna P."/>
            <person name="Kiss H."/>
            <person name="Schmutz J."/>
            <person name="Larimer F."/>
            <person name="Land M."/>
            <person name="Kyrpides N."/>
            <person name="Ivanova N."/>
            <person name="Richardson P."/>
        </authorList>
    </citation>
    <scope>NUCLEOTIDE SEQUENCE [LARGE SCALE GENOMIC DNA]</scope>
    <source>
        <strain evidence="3">ATCC BAA-621 / DSM 15236 / T118</strain>
    </source>
</reference>
<keyword evidence="1" id="KW-0812">Transmembrane</keyword>
<evidence type="ECO:0000313" key="3">
    <source>
        <dbReference type="Proteomes" id="UP000008332"/>
    </source>
</evidence>
<feature type="transmembrane region" description="Helical" evidence="1">
    <location>
        <begin position="47"/>
        <end position="68"/>
    </location>
</feature>
<dbReference type="KEGG" id="rfr:Rfer_1642"/>
<dbReference type="Proteomes" id="UP000008332">
    <property type="component" value="Chromosome"/>
</dbReference>
<organism evidence="2 3">
    <name type="scientific">Albidiferax ferrireducens (strain ATCC BAA-621 / DSM 15236 / T118)</name>
    <name type="common">Rhodoferax ferrireducens</name>
    <dbReference type="NCBI Taxonomy" id="338969"/>
    <lineage>
        <taxon>Bacteria</taxon>
        <taxon>Pseudomonadati</taxon>
        <taxon>Pseudomonadota</taxon>
        <taxon>Betaproteobacteria</taxon>
        <taxon>Burkholderiales</taxon>
        <taxon>Comamonadaceae</taxon>
        <taxon>Rhodoferax</taxon>
    </lineage>
</organism>
<evidence type="ECO:0000313" key="2">
    <source>
        <dbReference type="EMBL" id="ABD69372.1"/>
    </source>
</evidence>
<keyword evidence="3" id="KW-1185">Reference proteome</keyword>
<keyword evidence="1" id="KW-0472">Membrane</keyword>